<evidence type="ECO:0000313" key="1">
    <source>
        <dbReference type="EMBL" id="GGB17073.1"/>
    </source>
</evidence>
<comment type="caution">
    <text evidence="1">The sequence shown here is derived from an EMBL/GenBank/DDBJ whole genome shotgun (WGS) entry which is preliminary data.</text>
</comment>
<dbReference type="EMBL" id="BMDY01000024">
    <property type="protein sequence ID" value="GGB17073.1"/>
    <property type="molecule type" value="Genomic_DNA"/>
</dbReference>
<accession>A0ABQ1I4X8</accession>
<gene>
    <name evidence="1" type="ORF">GCM10007414_33110</name>
</gene>
<dbReference type="RefSeq" id="WP_055733953.1">
    <property type="nucleotide sequence ID" value="NZ_BMDY01000024.1"/>
</dbReference>
<evidence type="ECO:0008006" key="3">
    <source>
        <dbReference type="Google" id="ProtNLM"/>
    </source>
</evidence>
<reference evidence="2" key="1">
    <citation type="journal article" date="2019" name="Int. J. Syst. Evol. Microbiol.">
        <title>The Global Catalogue of Microorganisms (GCM) 10K type strain sequencing project: providing services to taxonomists for standard genome sequencing and annotation.</title>
        <authorList>
            <consortium name="The Broad Institute Genomics Platform"/>
            <consortium name="The Broad Institute Genome Sequencing Center for Infectious Disease"/>
            <person name="Wu L."/>
            <person name="Ma J."/>
        </authorList>
    </citation>
    <scope>NUCLEOTIDE SEQUENCE [LARGE SCALE GENOMIC DNA]</scope>
    <source>
        <strain evidence="2">CGMCC 1.10131</strain>
    </source>
</reference>
<dbReference type="Proteomes" id="UP000651977">
    <property type="component" value="Unassembled WGS sequence"/>
</dbReference>
<dbReference type="InterPro" id="IPR036770">
    <property type="entry name" value="Ankyrin_rpt-contain_sf"/>
</dbReference>
<evidence type="ECO:0000313" key="2">
    <source>
        <dbReference type="Proteomes" id="UP000651977"/>
    </source>
</evidence>
<keyword evidence="2" id="KW-1185">Reference proteome</keyword>
<dbReference type="SUPFAM" id="SSF48403">
    <property type="entry name" value="Ankyrin repeat"/>
    <property type="match status" value="1"/>
</dbReference>
<sequence>MSIKSKLVVLTSTVVASSIALTVYSLSAMSTFQLIMCSTGEQGFYYPEFICNAHLKQFRYNEQGANDLAEGGLDPILNLDSNMKYDIAQAFINNGLKVNAGNSYLPSPYNALTPLQLNVIAKNVNNLKFLLRNGASVESSLELVNTLILKDPDPDPVLIEIKQLLSQYTHFC</sequence>
<protein>
    <recommendedName>
        <fullName evidence="3">Ankyrin repeat domain-containing protein</fullName>
    </recommendedName>
</protein>
<proteinExistence type="predicted"/>
<organism evidence="1 2">
    <name type="scientific">Agarivorans gilvus</name>
    <dbReference type="NCBI Taxonomy" id="680279"/>
    <lineage>
        <taxon>Bacteria</taxon>
        <taxon>Pseudomonadati</taxon>
        <taxon>Pseudomonadota</taxon>
        <taxon>Gammaproteobacteria</taxon>
        <taxon>Alteromonadales</taxon>
        <taxon>Alteromonadaceae</taxon>
        <taxon>Agarivorans</taxon>
    </lineage>
</organism>
<name>A0ABQ1I4X8_9ALTE</name>